<dbReference type="Proteomes" id="UP000274920">
    <property type="component" value="Unassembled WGS sequence"/>
</dbReference>
<dbReference type="EMBL" id="RHJS01000001">
    <property type="protein sequence ID" value="RRK36995.1"/>
    <property type="molecule type" value="Genomic_DNA"/>
</dbReference>
<comment type="caution">
    <text evidence="1">The sequence shown here is derived from an EMBL/GenBank/DDBJ whole genome shotgun (WGS) entry which is preliminary data.</text>
</comment>
<reference evidence="1" key="1">
    <citation type="submission" date="2018-10" db="EMBL/GenBank/DDBJ databases">
        <title>Schaedlerella arabinophila gen. nov. sp. nov., isolated from the mouse intestinal tract and comparative analysis with the genome of the closely related altered Schaedler flora strain ASF502.</title>
        <authorList>
            <person name="Miyake S."/>
            <person name="Soh M."/>
            <person name="Seedorf H."/>
        </authorList>
    </citation>
    <scope>NUCLEOTIDE SEQUENCE [LARGE SCALE GENOMIC DNA]</scope>
    <source>
        <strain evidence="1">DSM 106076</strain>
    </source>
</reference>
<evidence type="ECO:0000313" key="1">
    <source>
        <dbReference type="EMBL" id="RRK36995.1"/>
    </source>
</evidence>
<name>A0A3R8L3I3_9FIRM</name>
<evidence type="ECO:0008006" key="3">
    <source>
        <dbReference type="Google" id="ProtNLM"/>
    </source>
</evidence>
<dbReference type="AlphaFoldDB" id="A0A3R8L3I3"/>
<organism evidence="1 2">
    <name type="scientific">Schaedlerella arabinosiphila</name>
    <dbReference type="NCBI Taxonomy" id="2044587"/>
    <lineage>
        <taxon>Bacteria</taxon>
        <taxon>Bacillati</taxon>
        <taxon>Bacillota</taxon>
        <taxon>Clostridia</taxon>
        <taxon>Lachnospirales</taxon>
        <taxon>Lachnospiraceae</taxon>
        <taxon>Schaedlerella</taxon>
    </lineage>
</organism>
<protein>
    <recommendedName>
        <fullName evidence="3">Orc1-like AAA ATPase domain-containing protein</fullName>
    </recommendedName>
</protein>
<accession>A0A3R8L3I3</accession>
<keyword evidence="2" id="KW-1185">Reference proteome</keyword>
<proteinExistence type="predicted"/>
<sequence length="800" mass="95823">MGFRKTENYKNDDRIFLDRNDIFNMLEEDIIAYTNTDIFYMLYAFFGMGGIGKSRLVHRIYDLYKNGILEVYMIPLEILNHETIPSILLYIRKLFSYTPHFDYVLFRYWEFINYDRIDRKSLYNIVKKSGIDVVETIDNIIFNGIAHLKSGADFLIKLYEEREVSEQEREYVTDLLLGKSEDLYQYMVQSLAKDIERELYDNKYLFIFDAYNICEISTEYDWLCDFVNAFQKGLFIITSRESLRWFNDSDVDQALYKNIPLESIPAQVVENYLSEQGYSNTQICIIKEKTDCIPLFLDIILKSYKKEEINRDTFVGFKDKKDLVKWFLSHLSKEEQNIIEYLAVIKLFNEEVYDNVLDFNKLSCQQYGFENFEQSTIVRYIEKFNGLYKIHSILAHNITLLMKKELCHKIIKNYIQFTWARILNDFSMYDDIKYNFIINIYTLVIDQQMSITEKISEQLLDMYFYLYDRSYERDFTKYISEIQNIEKSSLNAIYKYIAGKSVRLSNISKGLKILESIPMNECAFGKHKKMLQCDMNYLLSILGQYDKAEIKMQEFARNLDRNERNQRYYAKGIIFDCDMKMLRGKFRSAVSGLLDLENDMVDNSILFEIQKAIGHIYRFNFLMEDAIEHYSKYDTFEKNSYYYTVYCETYCYSSPHLVFDIYEDAKKENQKYNNHNNLGKIYYAMAIAYILEADYILAKKYIKKSTDEFKKTKYRAGHIFVMITQAFLEYSQTQNISMSTVKSIINYIRELDNIYEYLLLPIYVARKDIAKIEEYKYKFEWFSFEETVQKIEKFIIRLQV</sequence>
<evidence type="ECO:0000313" key="2">
    <source>
        <dbReference type="Proteomes" id="UP000274920"/>
    </source>
</evidence>
<gene>
    <name evidence="1" type="ORF">EBB54_00615</name>
</gene>
<dbReference type="RefSeq" id="WP_125125933.1">
    <property type="nucleotide sequence ID" value="NZ_RHJS01000001.1"/>
</dbReference>